<dbReference type="PROSITE" id="PS01079">
    <property type="entry name" value="MOCF_BIOSYNTHESIS_2"/>
    <property type="match status" value="1"/>
</dbReference>
<evidence type="ECO:0000256" key="9">
    <source>
        <dbReference type="ARBA" id="ARBA00023150"/>
    </source>
</evidence>
<dbReference type="FunFam" id="3.40.980.10:FF:000004">
    <property type="entry name" value="Molybdopterin molybdenumtransferase"/>
    <property type="match status" value="1"/>
</dbReference>
<dbReference type="PANTHER" id="PTHR10192:SF5">
    <property type="entry name" value="GEPHYRIN"/>
    <property type="match status" value="1"/>
</dbReference>
<proteinExistence type="inferred from homology"/>
<protein>
    <recommendedName>
        <fullName evidence="11">Molybdopterin molybdenumtransferase</fullName>
        <ecNumber evidence="11">2.10.1.1</ecNumber>
    </recommendedName>
</protein>
<dbReference type="UniPathway" id="UPA00344"/>
<feature type="domain" description="MoaB/Mog" evidence="12">
    <location>
        <begin position="186"/>
        <end position="328"/>
    </location>
</feature>
<dbReference type="PANTHER" id="PTHR10192">
    <property type="entry name" value="MOLYBDOPTERIN BIOSYNTHESIS PROTEIN"/>
    <property type="match status" value="1"/>
</dbReference>
<evidence type="ECO:0000256" key="6">
    <source>
        <dbReference type="ARBA" id="ARBA00022679"/>
    </source>
</evidence>
<dbReference type="InterPro" id="IPR005110">
    <property type="entry name" value="MoeA_linker/N"/>
</dbReference>
<keyword evidence="6 11" id="KW-0808">Transferase</keyword>
<dbReference type="Pfam" id="PF03454">
    <property type="entry name" value="MoeA_C"/>
    <property type="match status" value="1"/>
</dbReference>
<dbReference type="GO" id="GO:0006777">
    <property type="term" value="P:Mo-molybdopterin cofactor biosynthetic process"/>
    <property type="evidence" value="ECO:0007669"/>
    <property type="project" value="UniProtKB-UniRule"/>
</dbReference>
<keyword evidence="8 11" id="KW-0460">Magnesium</keyword>
<dbReference type="Pfam" id="PF03453">
    <property type="entry name" value="MoeA_N"/>
    <property type="match status" value="1"/>
</dbReference>
<evidence type="ECO:0000259" key="12">
    <source>
        <dbReference type="SMART" id="SM00852"/>
    </source>
</evidence>
<comment type="function">
    <text evidence="2 11">Catalyzes the insertion of molybdate into adenylated molybdopterin with the concomitant release of AMP.</text>
</comment>
<dbReference type="GO" id="GO:0061599">
    <property type="term" value="F:molybdopterin molybdotransferase activity"/>
    <property type="evidence" value="ECO:0007669"/>
    <property type="project" value="UniProtKB-UniRule"/>
</dbReference>
<evidence type="ECO:0000313" key="14">
    <source>
        <dbReference type="Proteomes" id="UP000198525"/>
    </source>
</evidence>
<dbReference type="STRING" id="376427.SAMN04487954_102248"/>
<organism evidence="13 14">
    <name type="scientific">Billgrantia gudaonensis</name>
    <dbReference type="NCBI Taxonomy" id="376427"/>
    <lineage>
        <taxon>Bacteria</taxon>
        <taxon>Pseudomonadati</taxon>
        <taxon>Pseudomonadota</taxon>
        <taxon>Gammaproteobacteria</taxon>
        <taxon>Oceanospirillales</taxon>
        <taxon>Halomonadaceae</taxon>
        <taxon>Billgrantia</taxon>
    </lineage>
</organism>
<dbReference type="InterPro" id="IPR008284">
    <property type="entry name" value="MoCF_biosynth_CS"/>
</dbReference>
<reference evidence="13 14" key="1">
    <citation type="submission" date="2016-10" db="EMBL/GenBank/DDBJ databases">
        <authorList>
            <person name="de Groot N.N."/>
        </authorList>
    </citation>
    <scope>NUCLEOTIDE SEQUENCE [LARGE SCALE GENOMIC DNA]</scope>
    <source>
        <strain evidence="13 14">CGMCC 1.6133</strain>
    </source>
</reference>
<evidence type="ECO:0000256" key="2">
    <source>
        <dbReference type="ARBA" id="ARBA00002901"/>
    </source>
</evidence>
<evidence type="ECO:0000256" key="5">
    <source>
        <dbReference type="ARBA" id="ARBA00022505"/>
    </source>
</evidence>
<dbReference type="InterPro" id="IPR036688">
    <property type="entry name" value="MoeA_C_domain_IV_sf"/>
</dbReference>
<sequence>MSCATLAKGLLDLDVARARLIAAAEPLSGEEVVAVERARGRVLASDVVAHLDMPGVDNSAMDGYALRSAELAAAGDAGLPVALRVPAGAEVAALPEGGCARIFTGAPVPEGADCVIPQERVTRGAAGHIHVSGEARAGANVRRRGEEYRAGERLLSAGTRLDAAALAMLASQGFAEVAVRPRLKVALLSTGDELIELGIPYESGRVYNSNRVMLRALLEAAHCQVVDLGIVADTPAALHDALATARDGSDLVLCTGGVSVGEEDHVRPVLERLGGLVFHGVAIKPGKPFAFGYLDDGSPEGVPLIGLPGNPVASLVGWQLLALPFVHGCQGRAVGPLERFPVRAGFARRGAPGRTELVRVVLDWQGGHPVAHLAGGQGSHMLRAASQAHGYLLMAADTDVEEGHEYPYLPGGQFHD</sequence>
<dbReference type="GO" id="GO:0005829">
    <property type="term" value="C:cytosol"/>
    <property type="evidence" value="ECO:0007669"/>
    <property type="project" value="TreeGrafter"/>
</dbReference>
<dbReference type="Gene3D" id="2.40.340.10">
    <property type="entry name" value="MoeA, C-terminal, domain IV"/>
    <property type="match status" value="1"/>
</dbReference>
<dbReference type="InterPro" id="IPR036135">
    <property type="entry name" value="MoeA_linker/N_sf"/>
</dbReference>
<comment type="catalytic activity">
    <reaction evidence="10">
        <text>adenylyl-molybdopterin + molybdate = Mo-molybdopterin + AMP + H(+)</text>
        <dbReference type="Rhea" id="RHEA:35047"/>
        <dbReference type="ChEBI" id="CHEBI:15378"/>
        <dbReference type="ChEBI" id="CHEBI:36264"/>
        <dbReference type="ChEBI" id="CHEBI:62727"/>
        <dbReference type="ChEBI" id="CHEBI:71302"/>
        <dbReference type="ChEBI" id="CHEBI:456215"/>
        <dbReference type="EC" id="2.10.1.1"/>
    </reaction>
</comment>
<gene>
    <name evidence="13" type="ORF">SAMN04487954_102248</name>
</gene>
<dbReference type="NCBIfam" id="NF045515">
    <property type="entry name" value="Glp_gephyrin"/>
    <property type="match status" value="1"/>
</dbReference>
<dbReference type="GO" id="GO:0046872">
    <property type="term" value="F:metal ion binding"/>
    <property type="evidence" value="ECO:0007669"/>
    <property type="project" value="UniProtKB-UniRule"/>
</dbReference>
<evidence type="ECO:0000256" key="11">
    <source>
        <dbReference type="RuleBase" id="RU365090"/>
    </source>
</evidence>
<dbReference type="Gene3D" id="2.170.190.11">
    <property type="entry name" value="Molybdopterin biosynthesis moea protein, domain 3"/>
    <property type="match status" value="1"/>
</dbReference>
<dbReference type="InterPro" id="IPR036425">
    <property type="entry name" value="MoaB/Mog-like_dom_sf"/>
</dbReference>
<keyword evidence="9 11" id="KW-0501">Molybdenum cofactor biosynthesis</keyword>
<dbReference type="CDD" id="cd00887">
    <property type="entry name" value="MoeA"/>
    <property type="match status" value="1"/>
</dbReference>
<dbReference type="NCBIfam" id="TIGR00177">
    <property type="entry name" value="molyb_syn"/>
    <property type="match status" value="1"/>
</dbReference>
<dbReference type="EMBL" id="FNES01000002">
    <property type="protein sequence ID" value="SDI97780.1"/>
    <property type="molecule type" value="Genomic_DNA"/>
</dbReference>
<evidence type="ECO:0000256" key="4">
    <source>
        <dbReference type="ARBA" id="ARBA00010763"/>
    </source>
</evidence>
<dbReference type="Proteomes" id="UP000198525">
    <property type="component" value="Unassembled WGS sequence"/>
</dbReference>
<keyword evidence="7 11" id="KW-0479">Metal-binding</keyword>
<evidence type="ECO:0000256" key="10">
    <source>
        <dbReference type="ARBA" id="ARBA00047317"/>
    </source>
</evidence>
<evidence type="ECO:0000256" key="3">
    <source>
        <dbReference type="ARBA" id="ARBA00005046"/>
    </source>
</evidence>
<comment type="similarity">
    <text evidence="4 11">Belongs to the MoeA family.</text>
</comment>
<dbReference type="InterPro" id="IPR005111">
    <property type="entry name" value="MoeA_C_domain_IV"/>
</dbReference>
<dbReference type="InterPro" id="IPR001453">
    <property type="entry name" value="MoaB/Mog_dom"/>
</dbReference>
<accession>A0A1G8Q120</accession>
<dbReference type="RefSeq" id="WP_089683032.1">
    <property type="nucleotide sequence ID" value="NZ_FNES01000002.1"/>
</dbReference>
<dbReference type="OrthoDB" id="9804758at2"/>
<dbReference type="Pfam" id="PF00994">
    <property type="entry name" value="MoCF_biosynth"/>
    <property type="match status" value="1"/>
</dbReference>
<dbReference type="SMART" id="SM00852">
    <property type="entry name" value="MoCF_biosynth"/>
    <property type="match status" value="1"/>
</dbReference>
<dbReference type="SUPFAM" id="SSF63867">
    <property type="entry name" value="MoeA C-terminal domain-like"/>
    <property type="match status" value="1"/>
</dbReference>
<evidence type="ECO:0000256" key="7">
    <source>
        <dbReference type="ARBA" id="ARBA00022723"/>
    </source>
</evidence>
<dbReference type="InterPro" id="IPR038987">
    <property type="entry name" value="MoeA-like"/>
</dbReference>
<dbReference type="SUPFAM" id="SSF53218">
    <property type="entry name" value="Molybdenum cofactor biosynthesis proteins"/>
    <property type="match status" value="1"/>
</dbReference>
<dbReference type="SUPFAM" id="SSF63882">
    <property type="entry name" value="MoeA N-terminal region -like"/>
    <property type="match status" value="1"/>
</dbReference>
<keyword evidence="5 11" id="KW-0500">Molybdenum</keyword>
<dbReference type="Gene3D" id="3.90.105.10">
    <property type="entry name" value="Molybdopterin biosynthesis moea protein, domain 2"/>
    <property type="match status" value="1"/>
</dbReference>
<dbReference type="AlphaFoldDB" id="A0A1G8Q120"/>
<keyword evidence="14" id="KW-1185">Reference proteome</keyword>
<evidence type="ECO:0000256" key="1">
    <source>
        <dbReference type="ARBA" id="ARBA00001946"/>
    </source>
</evidence>
<name>A0A1G8Q120_9GAMM</name>
<dbReference type="EC" id="2.10.1.1" evidence="11"/>
<evidence type="ECO:0000256" key="8">
    <source>
        <dbReference type="ARBA" id="ARBA00022842"/>
    </source>
</evidence>
<comment type="pathway">
    <text evidence="3 11">Cofactor biosynthesis; molybdopterin biosynthesis.</text>
</comment>
<dbReference type="Gene3D" id="3.40.980.10">
    <property type="entry name" value="MoaB/Mog-like domain"/>
    <property type="match status" value="1"/>
</dbReference>
<evidence type="ECO:0000313" key="13">
    <source>
        <dbReference type="EMBL" id="SDI97780.1"/>
    </source>
</evidence>
<comment type="cofactor">
    <cofactor evidence="1 11">
        <name>Mg(2+)</name>
        <dbReference type="ChEBI" id="CHEBI:18420"/>
    </cofactor>
</comment>